<evidence type="ECO:0000256" key="2">
    <source>
        <dbReference type="ARBA" id="ARBA00023172"/>
    </source>
</evidence>
<gene>
    <name evidence="4" type="ORF">GCM10023338_15190</name>
</gene>
<evidence type="ECO:0000259" key="3">
    <source>
        <dbReference type="PROSITE" id="PS51898"/>
    </source>
</evidence>
<dbReference type="Pfam" id="PF00589">
    <property type="entry name" value="Phage_integrase"/>
    <property type="match status" value="1"/>
</dbReference>
<reference evidence="5" key="1">
    <citation type="journal article" date="2019" name="Int. J. Syst. Evol. Microbiol.">
        <title>The Global Catalogue of Microorganisms (GCM) 10K type strain sequencing project: providing services to taxonomists for standard genome sequencing and annotation.</title>
        <authorList>
            <consortium name="The Broad Institute Genomics Platform"/>
            <consortium name="The Broad Institute Genome Sequencing Center for Infectious Disease"/>
            <person name="Wu L."/>
            <person name="Ma J."/>
        </authorList>
    </citation>
    <scope>NUCLEOTIDE SEQUENCE [LARGE SCALE GENOMIC DNA]</scope>
    <source>
        <strain evidence="5">JCM 18424</strain>
    </source>
</reference>
<evidence type="ECO:0000313" key="4">
    <source>
        <dbReference type="EMBL" id="GAA5100473.1"/>
    </source>
</evidence>
<dbReference type="PANTHER" id="PTHR30349">
    <property type="entry name" value="PHAGE INTEGRASE-RELATED"/>
    <property type="match status" value="1"/>
</dbReference>
<dbReference type="PROSITE" id="PS51898">
    <property type="entry name" value="TYR_RECOMBINASE"/>
    <property type="match status" value="1"/>
</dbReference>
<dbReference type="CDD" id="cd00796">
    <property type="entry name" value="INT_Rci_Hp1_C"/>
    <property type="match status" value="1"/>
</dbReference>
<dbReference type="SUPFAM" id="SSF56349">
    <property type="entry name" value="DNA breaking-rejoining enzymes"/>
    <property type="match status" value="1"/>
</dbReference>
<dbReference type="Proteomes" id="UP001500631">
    <property type="component" value="Unassembled WGS sequence"/>
</dbReference>
<dbReference type="EMBL" id="BAABKE010000004">
    <property type="protein sequence ID" value="GAA5100473.1"/>
    <property type="molecule type" value="Genomic_DNA"/>
</dbReference>
<dbReference type="InterPro" id="IPR011010">
    <property type="entry name" value="DNA_brk_join_enz"/>
</dbReference>
<name>A0ABP9MVS3_9GAMM</name>
<dbReference type="Gene3D" id="1.10.443.10">
    <property type="entry name" value="Intergrase catalytic core"/>
    <property type="match status" value="1"/>
</dbReference>
<dbReference type="RefSeq" id="WP_077925601.1">
    <property type="nucleotide sequence ID" value="NZ_BAABKE010000004.1"/>
</dbReference>
<evidence type="ECO:0000313" key="5">
    <source>
        <dbReference type="Proteomes" id="UP001500631"/>
    </source>
</evidence>
<keyword evidence="2" id="KW-0233">DNA recombination</keyword>
<dbReference type="InterPro" id="IPR050090">
    <property type="entry name" value="Tyrosine_recombinase_XerCD"/>
</dbReference>
<dbReference type="InterPro" id="IPR002104">
    <property type="entry name" value="Integrase_catalytic"/>
</dbReference>
<comment type="caution">
    <text evidence="4">The sequence shown here is derived from an EMBL/GenBank/DDBJ whole genome shotgun (WGS) entry which is preliminary data.</text>
</comment>
<organism evidence="4 5">
    <name type="scientific">Wohlfahrtiimonas larvae</name>
    <dbReference type="NCBI Taxonomy" id="1157986"/>
    <lineage>
        <taxon>Bacteria</taxon>
        <taxon>Pseudomonadati</taxon>
        <taxon>Pseudomonadota</taxon>
        <taxon>Gammaproteobacteria</taxon>
        <taxon>Cardiobacteriales</taxon>
        <taxon>Ignatzschineriaceae</taxon>
        <taxon>Wohlfahrtiimonas</taxon>
    </lineage>
</organism>
<protein>
    <submittedName>
        <fullName evidence="4">Site-specific integrase</fullName>
    </submittedName>
</protein>
<sequence>MGTIRKRGNSYQARVKITKNYVQHNESKSFSSKLDALMWIETREREIQTGAEKDYDDGKTLGDAMLRYAQEVTPTKKGAKNEKHRINAFMNQDYFPKDVPLMKLKARMIAEWRDQRPIANSSKNRELSLVRAVVEMARREWNWTNHNPLTDLRSLKEPPHRTRRVSEEEIAALMEWFQFKDTQPTLQKQVVGLIFLLAIETGMRQSEITYLDWKQIKLNDKYLTLFGTKNDDNRDVPLSSRAIELLRLLSPKMSGPLFNISSDSVSQTFRKATRALGIEDLTFHDSRHEACTRLARKLGVLDLAKMIGHRDTRSLMIYYNPTATEIANRLG</sequence>
<keyword evidence="5" id="KW-1185">Reference proteome</keyword>
<proteinExistence type="predicted"/>
<dbReference type="PANTHER" id="PTHR30349:SF94">
    <property type="entry name" value="INTEGRASE_RECOMBINASE HI_1414-RELATED"/>
    <property type="match status" value="1"/>
</dbReference>
<dbReference type="InterPro" id="IPR013762">
    <property type="entry name" value="Integrase-like_cat_sf"/>
</dbReference>
<accession>A0ABP9MVS3</accession>
<keyword evidence="1" id="KW-0229">DNA integration</keyword>
<feature type="domain" description="Tyr recombinase" evidence="3">
    <location>
        <begin position="160"/>
        <end position="331"/>
    </location>
</feature>
<evidence type="ECO:0000256" key="1">
    <source>
        <dbReference type="ARBA" id="ARBA00022908"/>
    </source>
</evidence>